<protein>
    <recommendedName>
        <fullName evidence="3">DNA-directed DNA polymerase</fullName>
    </recommendedName>
</protein>
<comment type="caution">
    <text evidence="1">The sequence shown here is derived from an EMBL/GenBank/DDBJ whole genome shotgun (WGS) entry which is preliminary data.</text>
</comment>
<evidence type="ECO:0000313" key="2">
    <source>
        <dbReference type="Proteomes" id="UP000601435"/>
    </source>
</evidence>
<keyword evidence="2" id="KW-1185">Reference proteome</keyword>
<organism evidence="1 2">
    <name type="scientific">Symbiodinium necroappetens</name>
    <dbReference type="NCBI Taxonomy" id="1628268"/>
    <lineage>
        <taxon>Eukaryota</taxon>
        <taxon>Sar</taxon>
        <taxon>Alveolata</taxon>
        <taxon>Dinophyceae</taxon>
        <taxon>Suessiales</taxon>
        <taxon>Symbiodiniaceae</taxon>
        <taxon>Symbiodinium</taxon>
    </lineage>
</organism>
<gene>
    <name evidence="1" type="ORF">SNEC2469_LOCUS25625</name>
</gene>
<accession>A0A812ZV64</accession>
<dbReference type="Proteomes" id="UP000601435">
    <property type="component" value="Unassembled WGS sequence"/>
</dbReference>
<feature type="non-terminal residue" evidence="1">
    <location>
        <position position="1"/>
    </location>
</feature>
<dbReference type="SUPFAM" id="SSF56672">
    <property type="entry name" value="DNA/RNA polymerases"/>
    <property type="match status" value="1"/>
</dbReference>
<sequence length="681" mass="77751">VRLGPLLFLDSCNIFPASLDALIKDLASTESDPAKAFLLLAERHPLFKDAEPRVWQLLLKKIPMPFEKLTGPECWSMPALMPDTSYYDSRLSGLKCSDAKYEDIREIIDYFAFESFAEFHDAYLHTDMALADILEAYREAFFQHYGLDPACVSKQEPLGIIHRQEIYDLTRASVRGGLSNPFQPYARANNAEMGEEFKSCEPVSHICKFDVNSQYPTVMSRPLPADGGRLLDLPAEKKQRLKLLYELLQNTDFNSKDYVLTRLVKVTYYVPPEVHDFVDWAPPARMRVDTSELSEYSQELMRRRGWDKAPGNLKLMPFLGPHVEESLQLRLLKFYMETLQVRVCEVHAVVVFKCRPFMRPFIEECYGRRLALKHSGRKLQANVLKTTMNVQFGKSVQNQEKFRNADIFVDRQRYERRMGGPFVVDFNSYPSSAGFLGLIFKKRANGMLLKSMPQIGSFVLDEARLDIMKYHYAMRKIFDGGLGRPVDPDYGVEERSRVRAIYTDTDSDIVQIFSEEKPAVVLARENLGGSSPCFWDVGGDVTEAETYLLGLGASPEAARMAAERRGELGGFGDEGAPLTIVEVVALGPKCYSEYLCDSRQYFHKFKAKGFAKQHRNLLDHESYRRAWMDGRPGAAVTSYHFQSRNHVVNLVEVQRLGYLCLERRGEIVVGAIRGLEYYRSS</sequence>
<dbReference type="InterPro" id="IPR043502">
    <property type="entry name" value="DNA/RNA_pol_sf"/>
</dbReference>
<evidence type="ECO:0000313" key="1">
    <source>
        <dbReference type="EMBL" id="CAE7842689.1"/>
    </source>
</evidence>
<dbReference type="AlphaFoldDB" id="A0A812ZV64"/>
<dbReference type="OrthoDB" id="442875at2759"/>
<name>A0A812ZV64_9DINO</name>
<evidence type="ECO:0008006" key="3">
    <source>
        <dbReference type="Google" id="ProtNLM"/>
    </source>
</evidence>
<dbReference type="EMBL" id="CAJNJA010050805">
    <property type="protein sequence ID" value="CAE7842689.1"/>
    <property type="molecule type" value="Genomic_DNA"/>
</dbReference>
<reference evidence="1" key="1">
    <citation type="submission" date="2021-02" db="EMBL/GenBank/DDBJ databases">
        <authorList>
            <person name="Dougan E. K."/>
            <person name="Rhodes N."/>
            <person name="Thang M."/>
            <person name="Chan C."/>
        </authorList>
    </citation>
    <scope>NUCLEOTIDE SEQUENCE</scope>
</reference>
<proteinExistence type="predicted"/>